<dbReference type="PANTHER" id="PTHR43713">
    <property type="entry name" value="GLUTAMATE-1-SEMIALDEHYDE 2,1-AMINOMUTASE"/>
    <property type="match status" value="1"/>
</dbReference>
<dbReference type="NCBIfam" id="NF000818">
    <property type="entry name" value="PRK00062.1"/>
    <property type="match status" value="1"/>
</dbReference>
<reference evidence="8 9" key="1">
    <citation type="submission" date="2023-01" db="EMBL/GenBank/DDBJ databases">
        <title>Cultivation and genomic characterization of new, ubiquitous marine nitrite-oxidizing bacteria from the Nitrospirales.</title>
        <authorList>
            <person name="Mueller A.J."/>
            <person name="Daebeler A."/>
            <person name="Herbold C.W."/>
            <person name="Kirkegaard R.H."/>
            <person name="Daims H."/>
        </authorList>
    </citation>
    <scope>NUCLEOTIDE SEQUENCE [LARGE SCALE GENOMIC DNA]</scope>
    <source>
        <strain evidence="8 9">VA</strain>
    </source>
</reference>
<protein>
    <recommendedName>
        <fullName evidence="7">Glutamate-1-semialdehyde 2,1-aminomutase</fullName>
        <shortName evidence="7">GSA</shortName>
        <ecNumber evidence="7">5.4.3.8</ecNumber>
    </recommendedName>
    <alternativeName>
        <fullName evidence="7">Glutamate-1-semialdehyde aminotransferase</fullName>
        <shortName evidence="7">GSA-AT</shortName>
    </alternativeName>
</protein>
<keyword evidence="9" id="KW-1185">Reference proteome</keyword>
<comment type="subcellular location">
    <subcellularLocation>
        <location evidence="7">Cytoplasm</location>
    </subcellularLocation>
</comment>
<dbReference type="EC" id="5.4.3.8" evidence="7"/>
<dbReference type="KEGG" id="nall:PP769_03685"/>
<sequence>MKTTKSRALFQRANSFIPGGVNSPVRAFRSVGGDPLFIKQAKGILLEDVDGNKFLDYVLSWGPMILGHANSRVIKAVISASKRGTSYGAPAEGEVELAKIIIKMVPSIEKVRLVNSGTEAVMSAIRLARAYTKRDSILKFEGCYHGHADHLLVKAGSGVATLGIPDSPGVPESFARHTLTAPYNDIKTTEKLIHKHAQSLGAIIVEPIAGNMGVIPPSDEFLPWLRMITKKYDILLIFDEVISGFRVGPGGAQGLYKVIPDLTILGKIIGGGLPIGAYGGTKEIMQLIAPAGPVYQAGTLSGNPVAVAAGLETIRILQTPGVYKDLEKKSKVLAEGLGEAAKKAKISYYQTRVGSMLGGFFTEGPVTDYAGAQKSDTVRYAKFFHGMLNHGIYLAPSQFEAMLLSTAHTLRHINQTIAAAEEVFPTLR</sequence>
<evidence type="ECO:0000256" key="2">
    <source>
        <dbReference type="ARBA" id="ARBA00004819"/>
    </source>
</evidence>
<dbReference type="CDD" id="cd00610">
    <property type="entry name" value="OAT_like"/>
    <property type="match status" value="1"/>
</dbReference>
<dbReference type="PROSITE" id="PS00600">
    <property type="entry name" value="AA_TRANSFER_CLASS_3"/>
    <property type="match status" value="1"/>
</dbReference>
<evidence type="ECO:0000256" key="1">
    <source>
        <dbReference type="ARBA" id="ARBA00001933"/>
    </source>
</evidence>
<dbReference type="Proteomes" id="UP001302719">
    <property type="component" value="Chromosome"/>
</dbReference>
<dbReference type="InterPro" id="IPR049704">
    <property type="entry name" value="Aminotrans_3_PPA_site"/>
</dbReference>
<dbReference type="GO" id="GO:0005737">
    <property type="term" value="C:cytoplasm"/>
    <property type="evidence" value="ECO:0007669"/>
    <property type="project" value="UniProtKB-SubCell"/>
</dbReference>
<comment type="subunit">
    <text evidence="7">Homodimer.</text>
</comment>
<organism evidence="8 9">
    <name type="scientific">Candidatus Nitrospira allomarina</name>
    <dbReference type="NCBI Taxonomy" id="3020900"/>
    <lineage>
        <taxon>Bacteria</taxon>
        <taxon>Pseudomonadati</taxon>
        <taxon>Nitrospirota</taxon>
        <taxon>Nitrospiria</taxon>
        <taxon>Nitrospirales</taxon>
        <taxon>Nitrospiraceae</taxon>
        <taxon>Nitrospira</taxon>
    </lineage>
</organism>
<dbReference type="InterPro" id="IPR005814">
    <property type="entry name" value="Aminotrans_3"/>
</dbReference>
<dbReference type="InterPro" id="IPR004639">
    <property type="entry name" value="4pyrrol_synth_GluAld_NH2Trfase"/>
</dbReference>
<evidence type="ECO:0000256" key="4">
    <source>
        <dbReference type="ARBA" id="ARBA00022898"/>
    </source>
</evidence>
<dbReference type="PANTHER" id="PTHR43713:SF3">
    <property type="entry name" value="GLUTAMATE-1-SEMIALDEHYDE 2,1-AMINOMUTASE 1, CHLOROPLASTIC-RELATED"/>
    <property type="match status" value="1"/>
</dbReference>
<keyword evidence="5 7" id="KW-0413">Isomerase</keyword>
<comment type="catalytic activity">
    <reaction evidence="7">
        <text>(S)-4-amino-5-oxopentanoate = 5-aminolevulinate</text>
        <dbReference type="Rhea" id="RHEA:14265"/>
        <dbReference type="ChEBI" id="CHEBI:57501"/>
        <dbReference type="ChEBI" id="CHEBI:356416"/>
        <dbReference type="EC" id="5.4.3.8"/>
    </reaction>
</comment>
<dbReference type="Gene3D" id="3.90.1150.10">
    <property type="entry name" value="Aspartate Aminotransferase, domain 1"/>
    <property type="match status" value="1"/>
</dbReference>
<dbReference type="HAMAP" id="MF_00375">
    <property type="entry name" value="HemL_aminotrans_3"/>
    <property type="match status" value="1"/>
</dbReference>
<keyword evidence="7" id="KW-0963">Cytoplasm</keyword>
<dbReference type="InterPro" id="IPR015421">
    <property type="entry name" value="PyrdxlP-dep_Trfase_major"/>
</dbReference>
<keyword evidence="6 7" id="KW-0627">Porphyrin biosynthesis</keyword>
<evidence type="ECO:0000256" key="7">
    <source>
        <dbReference type="HAMAP-Rule" id="MF_00375"/>
    </source>
</evidence>
<dbReference type="GO" id="GO:0008483">
    <property type="term" value="F:transaminase activity"/>
    <property type="evidence" value="ECO:0007669"/>
    <property type="project" value="InterPro"/>
</dbReference>
<evidence type="ECO:0000256" key="5">
    <source>
        <dbReference type="ARBA" id="ARBA00023235"/>
    </source>
</evidence>
<dbReference type="SUPFAM" id="SSF53383">
    <property type="entry name" value="PLP-dependent transferases"/>
    <property type="match status" value="1"/>
</dbReference>
<comment type="pathway">
    <text evidence="2">Porphyrin-containing compound metabolism; protoporphyrin-IX biosynthesis; 5-aminolevulinate from L-glutamyl-tRNA(Glu): step 2/2.</text>
</comment>
<dbReference type="InterPro" id="IPR015424">
    <property type="entry name" value="PyrdxlP-dep_Trfase"/>
</dbReference>
<evidence type="ECO:0000256" key="3">
    <source>
        <dbReference type="ARBA" id="ARBA00008981"/>
    </source>
</evidence>
<evidence type="ECO:0000313" key="8">
    <source>
        <dbReference type="EMBL" id="WNM58882.1"/>
    </source>
</evidence>
<dbReference type="NCBIfam" id="TIGR00713">
    <property type="entry name" value="hemL"/>
    <property type="match status" value="1"/>
</dbReference>
<keyword evidence="4 7" id="KW-0663">Pyridoxal phosphate</keyword>
<dbReference type="AlphaFoldDB" id="A0AA96GD28"/>
<proteinExistence type="inferred from homology"/>
<dbReference type="FunFam" id="3.40.640.10:FF:000021">
    <property type="entry name" value="Glutamate-1-semialdehyde 2,1-aminomutase"/>
    <property type="match status" value="1"/>
</dbReference>
<dbReference type="EMBL" id="CP116967">
    <property type="protein sequence ID" value="WNM58882.1"/>
    <property type="molecule type" value="Genomic_DNA"/>
</dbReference>
<name>A0AA96GD28_9BACT</name>
<evidence type="ECO:0000313" key="9">
    <source>
        <dbReference type="Proteomes" id="UP001302719"/>
    </source>
</evidence>
<dbReference type="RefSeq" id="WP_312645333.1">
    <property type="nucleotide sequence ID" value="NZ_CP116967.1"/>
</dbReference>
<accession>A0AA96GD28</accession>
<dbReference type="GO" id="GO:0030170">
    <property type="term" value="F:pyridoxal phosphate binding"/>
    <property type="evidence" value="ECO:0007669"/>
    <property type="project" value="InterPro"/>
</dbReference>
<dbReference type="InterPro" id="IPR015422">
    <property type="entry name" value="PyrdxlP-dep_Trfase_small"/>
</dbReference>
<dbReference type="Pfam" id="PF00202">
    <property type="entry name" value="Aminotran_3"/>
    <property type="match status" value="1"/>
</dbReference>
<dbReference type="GO" id="GO:0006782">
    <property type="term" value="P:protoporphyrinogen IX biosynthetic process"/>
    <property type="evidence" value="ECO:0007669"/>
    <property type="project" value="UniProtKB-UniRule"/>
</dbReference>
<feature type="modified residue" description="N6-(pyridoxal phosphate)lysine" evidence="7">
    <location>
        <position position="267"/>
    </location>
</feature>
<dbReference type="Gene3D" id="3.40.640.10">
    <property type="entry name" value="Type I PLP-dependent aspartate aminotransferase-like (Major domain)"/>
    <property type="match status" value="1"/>
</dbReference>
<comment type="similarity">
    <text evidence="3 7">Belongs to the class-III pyridoxal-phosphate-dependent aminotransferase family. HemL subfamily.</text>
</comment>
<gene>
    <name evidence="7 8" type="primary">hemL</name>
    <name evidence="8" type="ORF">PP769_03685</name>
</gene>
<dbReference type="GO" id="GO:0042286">
    <property type="term" value="F:glutamate-1-semialdehyde 2,1-aminomutase activity"/>
    <property type="evidence" value="ECO:0007669"/>
    <property type="project" value="UniProtKB-UniRule"/>
</dbReference>
<comment type="cofactor">
    <cofactor evidence="1 7">
        <name>pyridoxal 5'-phosphate</name>
        <dbReference type="ChEBI" id="CHEBI:597326"/>
    </cofactor>
</comment>
<evidence type="ECO:0000256" key="6">
    <source>
        <dbReference type="ARBA" id="ARBA00023244"/>
    </source>
</evidence>